<dbReference type="Pfam" id="PF11951">
    <property type="entry name" value="Fungal_trans_2"/>
    <property type="match status" value="1"/>
</dbReference>
<evidence type="ECO:0000259" key="3">
    <source>
        <dbReference type="PROSITE" id="PS50048"/>
    </source>
</evidence>
<dbReference type="Gene3D" id="4.10.240.10">
    <property type="entry name" value="Zn(2)-C6 fungal-type DNA-binding domain"/>
    <property type="match status" value="1"/>
</dbReference>
<dbReference type="GO" id="GO:0008270">
    <property type="term" value="F:zinc ion binding"/>
    <property type="evidence" value="ECO:0007669"/>
    <property type="project" value="InterPro"/>
</dbReference>
<dbReference type="GO" id="GO:0005634">
    <property type="term" value="C:nucleus"/>
    <property type="evidence" value="ECO:0007669"/>
    <property type="project" value="UniProtKB-SubCell"/>
</dbReference>
<evidence type="ECO:0000313" key="5">
    <source>
        <dbReference type="Proteomes" id="UP000663850"/>
    </source>
</evidence>
<dbReference type="InterPro" id="IPR036864">
    <property type="entry name" value="Zn2-C6_fun-type_DNA-bd_sf"/>
</dbReference>
<protein>
    <recommendedName>
        <fullName evidence="3">Zn(2)-C6 fungal-type domain-containing protein</fullName>
    </recommendedName>
</protein>
<dbReference type="SMART" id="SM00066">
    <property type="entry name" value="GAL4"/>
    <property type="match status" value="1"/>
</dbReference>
<dbReference type="PANTHER" id="PTHR37534:SF46">
    <property type="entry name" value="ZN(II)2CYS6 TRANSCRIPTION FACTOR (EUROFUNG)"/>
    <property type="match status" value="1"/>
</dbReference>
<proteinExistence type="predicted"/>
<dbReference type="InterPro" id="IPR001138">
    <property type="entry name" value="Zn2Cys6_DnaBD"/>
</dbReference>
<sequence length="576" mass="64435">MPERSTTGCSSCKARHKKCDETKPRCLRCLASGRPCHYDYPNSDGHRIERTRPARCATSGPLVTSRNTPALPLELDNVSSCMTSVSENLAMPHYIPETCDNGIYPDSYPVAPRGISDSLSPLSTVNPMNSLHSSEDFIQPVIKVSHPHGMATMSSGSISSGVTGLDHDDSDENYDLEGVRVIMCMTPTMDKNVKENTLPFVLQCYSHWAIARLFEPLKVAHSMRDQIIQQFSSDKTRTRIILLANVMGMYARNFAIDGTGTSILGYLALEVQKSASSFMATPPSFSASDRQSAMHTLNSIHEILAIQINTQPSTACIRLLDCAVPVFRRACLEPPGQPLNLPHILLEPNTNLRHFATIDIMKSVTTGRPTYFQYEVPFSLELCEQMYQMQDIYSLQWLHGFPEQFIMLFAWINSLCETPGASENSELVAWIERQLPQIKIAIDESGDPVLRLGRMVVQECWRFAVLIYLYMALCKASALDPRVIRAQKGFMRLVRGIKPGRNPDAHLAGVATLEERDRDTLRQRIVNLRECAERGTAGNDVILELEDIWARTRDQGRAAVWSDLRISHMQVSESLG</sequence>
<dbReference type="PROSITE" id="PS00463">
    <property type="entry name" value="ZN2_CY6_FUNGAL_1"/>
    <property type="match status" value="1"/>
</dbReference>
<dbReference type="PANTHER" id="PTHR37534">
    <property type="entry name" value="TRANSCRIPTIONAL ACTIVATOR PROTEIN UGA3"/>
    <property type="match status" value="1"/>
</dbReference>
<dbReference type="Pfam" id="PF00172">
    <property type="entry name" value="Zn_clus"/>
    <property type="match status" value="1"/>
</dbReference>
<keyword evidence="2" id="KW-0539">Nucleus</keyword>
<evidence type="ECO:0000256" key="2">
    <source>
        <dbReference type="ARBA" id="ARBA00023242"/>
    </source>
</evidence>
<dbReference type="EMBL" id="CAJMWZ010004119">
    <property type="protein sequence ID" value="CAE6484724.1"/>
    <property type="molecule type" value="Genomic_DNA"/>
</dbReference>
<dbReference type="PROSITE" id="PS50048">
    <property type="entry name" value="ZN2_CY6_FUNGAL_2"/>
    <property type="match status" value="1"/>
</dbReference>
<dbReference type="AlphaFoldDB" id="A0A8H3H7B0"/>
<dbReference type="Proteomes" id="UP000663850">
    <property type="component" value="Unassembled WGS sequence"/>
</dbReference>
<feature type="domain" description="Zn(2)-C6 fungal-type" evidence="3">
    <location>
        <begin position="8"/>
        <end position="38"/>
    </location>
</feature>
<evidence type="ECO:0000256" key="1">
    <source>
        <dbReference type="ARBA" id="ARBA00004123"/>
    </source>
</evidence>
<organism evidence="4 5">
    <name type="scientific">Rhizoctonia solani</name>
    <dbReference type="NCBI Taxonomy" id="456999"/>
    <lineage>
        <taxon>Eukaryota</taxon>
        <taxon>Fungi</taxon>
        <taxon>Dikarya</taxon>
        <taxon>Basidiomycota</taxon>
        <taxon>Agaricomycotina</taxon>
        <taxon>Agaricomycetes</taxon>
        <taxon>Cantharellales</taxon>
        <taxon>Ceratobasidiaceae</taxon>
        <taxon>Rhizoctonia</taxon>
    </lineage>
</organism>
<comment type="subcellular location">
    <subcellularLocation>
        <location evidence="1">Nucleus</location>
    </subcellularLocation>
</comment>
<comment type="caution">
    <text evidence="4">The sequence shown here is derived from an EMBL/GenBank/DDBJ whole genome shotgun (WGS) entry which is preliminary data.</text>
</comment>
<dbReference type="SUPFAM" id="SSF57701">
    <property type="entry name" value="Zn2/Cys6 DNA-binding domain"/>
    <property type="match status" value="1"/>
</dbReference>
<name>A0A8H3H7B0_9AGAM</name>
<gene>
    <name evidence="4" type="ORF">RDB_LOCUS78628</name>
</gene>
<dbReference type="GO" id="GO:0000981">
    <property type="term" value="F:DNA-binding transcription factor activity, RNA polymerase II-specific"/>
    <property type="evidence" value="ECO:0007669"/>
    <property type="project" value="InterPro"/>
</dbReference>
<reference evidence="4" key="1">
    <citation type="submission" date="2021-01" db="EMBL/GenBank/DDBJ databases">
        <authorList>
            <person name="Kaushik A."/>
        </authorList>
    </citation>
    <scope>NUCLEOTIDE SEQUENCE</scope>
    <source>
        <strain evidence="4">Type strain: AG8-Rh-89/</strain>
    </source>
</reference>
<evidence type="ECO:0000313" key="4">
    <source>
        <dbReference type="EMBL" id="CAE6484724.1"/>
    </source>
</evidence>
<dbReference type="InterPro" id="IPR021858">
    <property type="entry name" value="Fun_TF"/>
</dbReference>
<dbReference type="CDD" id="cd00067">
    <property type="entry name" value="GAL4"/>
    <property type="match status" value="1"/>
</dbReference>
<accession>A0A8H3H7B0</accession>